<name>A0A9J5YIB0_SOLCO</name>
<dbReference type="Proteomes" id="UP000824120">
    <property type="component" value="Chromosome 6"/>
</dbReference>
<accession>A0A9J5YIB0</accession>
<keyword evidence="2" id="KW-0479">Metal-binding</keyword>
<keyword evidence="5" id="KW-0539">Nucleus</keyword>
<dbReference type="PANTHER" id="PTHR46481:SF10">
    <property type="entry name" value="ZINC FINGER BED DOMAIN-CONTAINING PROTEIN 39"/>
    <property type="match status" value="1"/>
</dbReference>
<keyword evidence="4" id="KW-0862">Zinc</keyword>
<keyword evidence="3" id="KW-0863">Zinc-finger</keyword>
<comment type="subcellular location">
    <subcellularLocation>
        <location evidence="1">Nucleus</location>
    </subcellularLocation>
</comment>
<evidence type="ECO:0000313" key="7">
    <source>
        <dbReference type="Proteomes" id="UP000824120"/>
    </source>
</evidence>
<dbReference type="InterPro" id="IPR052035">
    <property type="entry name" value="ZnF_BED_domain_contain"/>
</dbReference>
<keyword evidence="7" id="KW-1185">Reference proteome</keyword>
<dbReference type="GO" id="GO:0008270">
    <property type="term" value="F:zinc ion binding"/>
    <property type="evidence" value="ECO:0007669"/>
    <property type="project" value="UniProtKB-KW"/>
</dbReference>
<evidence type="ECO:0000256" key="4">
    <source>
        <dbReference type="ARBA" id="ARBA00022833"/>
    </source>
</evidence>
<evidence type="ECO:0000256" key="1">
    <source>
        <dbReference type="ARBA" id="ARBA00004123"/>
    </source>
</evidence>
<evidence type="ECO:0000256" key="3">
    <source>
        <dbReference type="ARBA" id="ARBA00022771"/>
    </source>
</evidence>
<reference evidence="6 7" key="1">
    <citation type="submission" date="2020-09" db="EMBL/GenBank/DDBJ databases">
        <title>De no assembly of potato wild relative species, Solanum commersonii.</title>
        <authorList>
            <person name="Cho K."/>
        </authorList>
    </citation>
    <scope>NUCLEOTIDE SEQUENCE [LARGE SCALE GENOMIC DNA]</scope>
    <source>
        <strain evidence="6">LZ3.2</strain>
        <tissue evidence="6">Leaf</tissue>
    </source>
</reference>
<organism evidence="6 7">
    <name type="scientific">Solanum commersonii</name>
    <name type="common">Commerson's wild potato</name>
    <name type="synonym">Commerson's nightshade</name>
    <dbReference type="NCBI Taxonomy" id="4109"/>
    <lineage>
        <taxon>Eukaryota</taxon>
        <taxon>Viridiplantae</taxon>
        <taxon>Streptophyta</taxon>
        <taxon>Embryophyta</taxon>
        <taxon>Tracheophyta</taxon>
        <taxon>Spermatophyta</taxon>
        <taxon>Magnoliopsida</taxon>
        <taxon>eudicotyledons</taxon>
        <taxon>Gunneridae</taxon>
        <taxon>Pentapetalae</taxon>
        <taxon>asterids</taxon>
        <taxon>lamiids</taxon>
        <taxon>Solanales</taxon>
        <taxon>Solanaceae</taxon>
        <taxon>Solanoideae</taxon>
        <taxon>Solaneae</taxon>
        <taxon>Solanum</taxon>
    </lineage>
</organism>
<dbReference type="PANTHER" id="PTHR46481">
    <property type="entry name" value="ZINC FINGER BED DOMAIN-CONTAINING PROTEIN 4"/>
    <property type="match status" value="1"/>
</dbReference>
<proteinExistence type="predicted"/>
<dbReference type="GO" id="GO:0005634">
    <property type="term" value="C:nucleus"/>
    <property type="evidence" value="ECO:0007669"/>
    <property type="project" value="UniProtKB-SubCell"/>
</dbReference>
<dbReference type="AlphaFoldDB" id="A0A9J5YIB0"/>
<comment type="caution">
    <text evidence="6">The sequence shown here is derived from an EMBL/GenBank/DDBJ whole genome shotgun (WGS) entry which is preliminary data.</text>
</comment>
<evidence type="ECO:0000256" key="5">
    <source>
        <dbReference type="ARBA" id="ARBA00023242"/>
    </source>
</evidence>
<sequence>MPKVRFNTNDSNYVDDTTFTPHFNIDANTEIDHEIIERRYGKTNFDEDLNENVEVDLEEDELDDAPTPTSPATEALVWMIHRHLLDNSLPPPLVPPARKNVKHDRGQGGMGGLNRHLLSCRSIEYKTTKALANKKKGENVDVVNESLEGSNMVQGTLDTSYPGSPITQRKYNKERDHENLAKMVDVCGLPFSIPSHPSFIEYIQKTYNPSFKGIARNIVKNDGFDFQGKHCQYFRYLFRILDCKVYITSDVGRSIDGHDYLIVTTHWIDHN</sequence>
<evidence type="ECO:0000313" key="6">
    <source>
        <dbReference type="EMBL" id="KAG5599543.1"/>
    </source>
</evidence>
<gene>
    <name evidence="6" type="ORF">H5410_030913</name>
</gene>
<protein>
    <submittedName>
        <fullName evidence="6">Uncharacterized protein</fullName>
    </submittedName>
</protein>
<evidence type="ECO:0000256" key="2">
    <source>
        <dbReference type="ARBA" id="ARBA00022723"/>
    </source>
</evidence>
<dbReference type="EMBL" id="JACXVP010000006">
    <property type="protein sequence ID" value="KAG5599543.1"/>
    <property type="molecule type" value="Genomic_DNA"/>
</dbReference>